<keyword evidence="1 5" id="KW-0474">Menaquinone biosynthesis</keyword>
<dbReference type="Gene3D" id="3.30.300.30">
    <property type="match status" value="1"/>
</dbReference>
<evidence type="ECO:0000313" key="8">
    <source>
        <dbReference type="EMBL" id="GGE78078.1"/>
    </source>
</evidence>
<dbReference type="GO" id="GO:0008756">
    <property type="term" value="F:o-succinylbenzoate-CoA ligase activity"/>
    <property type="evidence" value="ECO:0007669"/>
    <property type="project" value="UniProtKB-UniRule"/>
</dbReference>
<dbReference type="PANTHER" id="PTHR24096">
    <property type="entry name" value="LONG-CHAIN-FATTY-ACID--COA LIGASE"/>
    <property type="match status" value="1"/>
</dbReference>
<dbReference type="InterPro" id="IPR042099">
    <property type="entry name" value="ANL_N_sf"/>
</dbReference>
<dbReference type="NCBIfam" id="TIGR01923">
    <property type="entry name" value="menE"/>
    <property type="match status" value="1"/>
</dbReference>
<dbReference type="Pfam" id="PF00501">
    <property type="entry name" value="AMP-binding"/>
    <property type="match status" value="1"/>
</dbReference>
<dbReference type="PROSITE" id="PS00455">
    <property type="entry name" value="AMP_BINDING"/>
    <property type="match status" value="1"/>
</dbReference>
<name>A0A917AWT0_9BACI</name>
<comment type="similarity">
    <text evidence="5">Belongs to the ATP-dependent AMP-binding enzyme family. MenE subfamily.</text>
</comment>
<evidence type="ECO:0000256" key="4">
    <source>
        <dbReference type="ARBA" id="ARBA00022840"/>
    </source>
</evidence>
<dbReference type="InterPro" id="IPR010192">
    <property type="entry name" value="MenE"/>
</dbReference>
<comment type="pathway">
    <text evidence="5">Quinol/quinone metabolism; 1,4-dihydroxy-2-naphthoate biosynthesis; 1,4-dihydroxy-2-naphthoate from chorismate: step 5/7.</text>
</comment>
<dbReference type="PANTHER" id="PTHR24096:SF149">
    <property type="entry name" value="AMP-BINDING DOMAIN-CONTAINING PROTEIN-RELATED"/>
    <property type="match status" value="1"/>
</dbReference>
<comment type="pathway">
    <text evidence="5">Quinol/quinone metabolism; menaquinone biosynthesis.</text>
</comment>
<gene>
    <name evidence="5 8" type="primary">menE</name>
    <name evidence="8" type="ORF">GCM10007140_29650</name>
</gene>
<proteinExistence type="inferred from homology"/>
<dbReference type="Gene3D" id="3.40.50.12780">
    <property type="entry name" value="N-terminal domain of ligase-like"/>
    <property type="match status" value="1"/>
</dbReference>
<evidence type="ECO:0000256" key="5">
    <source>
        <dbReference type="HAMAP-Rule" id="MF_00731"/>
    </source>
</evidence>
<dbReference type="AlphaFoldDB" id="A0A917AWT0"/>
<comment type="function">
    <text evidence="5">Converts 2-succinylbenzoate (OSB) to 2-succinylbenzoyl-CoA (OSB-CoA).</text>
</comment>
<feature type="domain" description="AMP-dependent synthetase/ligase" evidence="6">
    <location>
        <begin position="21"/>
        <end position="356"/>
    </location>
</feature>
<dbReference type="Proteomes" id="UP000605259">
    <property type="component" value="Unassembled WGS sequence"/>
</dbReference>
<feature type="domain" description="AMP-binding enzyme C-terminal" evidence="7">
    <location>
        <begin position="406"/>
        <end position="478"/>
    </location>
</feature>
<dbReference type="GO" id="GO:0009234">
    <property type="term" value="P:menaquinone biosynthetic process"/>
    <property type="evidence" value="ECO:0007669"/>
    <property type="project" value="UniProtKB-UniRule"/>
</dbReference>
<evidence type="ECO:0000259" key="7">
    <source>
        <dbReference type="Pfam" id="PF13193"/>
    </source>
</evidence>
<evidence type="ECO:0000313" key="9">
    <source>
        <dbReference type="Proteomes" id="UP000605259"/>
    </source>
</evidence>
<dbReference type="GO" id="GO:0005524">
    <property type="term" value="F:ATP binding"/>
    <property type="evidence" value="ECO:0007669"/>
    <property type="project" value="UniProtKB-KW"/>
</dbReference>
<dbReference type="HAMAP" id="MF_00731">
    <property type="entry name" value="MenE"/>
    <property type="match status" value="1"/>
</dbReference>
<evidence type="ECO:0000256" key="2">
    <source>
        <dbReference type="ARBA" id="ARBA00022598"/>
    </source>
</evidence>
<dbReference type="EC" id="6.2.1.26" evidence="5"/>
<protein>
    <recommendedName>
        <fullName evidence="5">2-succinylbenzoate--CoA ligase</fullName>
        <ecNumber evidence="5">6.2.1.26</ecNumber>
    </recommendedName>
    <alternativeName>
        <fullName evidence="5">o-succinylbenzoyl-CoA synthetase</fullName>
        <shortName evidence="5">OSB-CoA synthetase</shortName>
    </alternativeName>
</protein>
<evidence type="ECO:0000256" key="1">
    <source>
        <dbReference type="ARBA" id="ARBA00022428"/>
    </source>
</evidence>
<dbReference type="InterPro" id="IPR000873">
    <property type="entry name" value="AMP-dep_synth/lig_dom"/>
</dbReference>
<keyword evidence="4 5" id="KW-0067">ATP-binding</keyword>
<dbReference type="SUPFAM" id="SSF56801">
    <property type="entry name" value="Acetyl-CoA synthetase-like"/>
    <property type="match status" value="1"/>
</dbReference>
<dbReference type="EMBL" id="BMFK01000002">
    <property type="protein sequence ID" value="GGE78078.1"/>
    <property type="molecule type" value="Genomic_DNA"/>
</dbReference>
<reference evidence="8" key="2">
    <citation type="submission" date="2020-09" db="EMBL/GenBank/DDBJ databases">
        <authorList>
            <person name="Sun Q."/>
            <person name="Zhou Y."/>
        </authorList>
    </citation>
    <scope>NUCLEOTIDE SEQUENCE</scope>
    <source>
        <strain evidence="8">CGMCC 1.12698</strain>
    </source>
</reference>
<dbReference type="InterPro" id="IPR025110">
    <property type="entry name" value="AMP-bd_C"/>
</dbReference>
<keyword evidence="3 5" id="KW-0547">Nucleotide-binding</keyword>
<comment type="catalytic activity">
    <reaction evidence="5">
        <text>2-succinylbenzoate + ATP + CoA = 2-succinylbenzoyl-CoA + AMP + diphosphate</text>
        <dbReference type="Rhea" id="RHEA:17009"/>
        <dbReference type="ChEBI" id="CHEBI:18325"/>
        <dbReference type="ChEBI" id="CHEBI:30616"/>
        <dbReference type="ChEBI" id="CHEBI:33019"/>
        <dbReference type="ChEBI" id="CHEBI:57287"/>
        <dbReference type="ChEBI" id="CHEBI:57364"/>
        <dbReference type="ChEBI" id="CHEBI:456215"/>
        <dbReference type="EC" id="6.2.1.26"/>
    </reaction>
</comment>
<keyword evidence="2 5" id="KW-0436">Ligase</keyword>
<organism evidence="8 9">
    <name type="scientific">Priestia taiwanensis</name>
    <dbReference type="NCBI Taxonomy" id="1347902"/>
    <lineage>
        <taxon>Bacteria</taxon>
        <taxon>Bacillati</taxon>
        <taxon>Bacillota</taxon>
        <taxon>Bacilli</taxon>
        <taxon>Bacillales</taxon>
        <taxon>Bacillaceae</taxon>
        <taxon>Priestia</taxon>
    </lineage>
</organism>
<evidence type="ECO:0000259" key="6">
    <source>
        <dbReference type="Pfam" id="PF00501"/>
    </source>
</evidence>
<keyword evidence="9" id="KW-1185">Reference proteome</keyword>
<reference evidence="8" key="1">
    <citation type="journal article" date="2014" name="Int. J. Syst. Evol. Microbiol.">
        <title>Complete genome sequence of Corynebacterium casei LMG S-19264T (=DSM 44701T), isolated from a smear-ripened cheese.</title>
        <authorList>
            <consortium name="US DOE Joint Genome Institute (JGI-PGF)"/>
            <person name="Walter F."/>
            <person name="Albersmeier A."/>
            <person name="Kalinowski J."/>
            <person name="Ruckert C."/>
        </authorList>
    </citation>
    <scope>NUCLEOTIDE SEQUENCE</scope>
    <source>
        <strain evidence="8">CGMCC 1.12698</strain>
    </source>
</reference>
<dbReference type="InterPro" id="IPR020845">
    <property type="entry name" value="AMP-binding_CS"/>
</dbReference>
<evidence type="ECO:0000256" key="3">
    <source>
        <dbReference type="ARBA" id="ARBA00022741"/>
    </source>
</evidence>
<dbReference type="CDD" id="cd05912">
    <property type="entry name" value="OSB_CoA_lg"/>
    <property type="match status" value="1"/>
</dbReference>
<sequence>MLRLCRSNVQNMQQTMPNWLQNRAYLTPNRVAIEWSKQEITFATLHKQVEKTVRQLTTYRIYKGDTVAVHMTNSIEMILVIHALQYMGVVAVLLNTRLTIEEIKWQVEDANAKQLICDTYIEGISIPQITTAQWSMGKEASIELQTHYHLDDVTTILYTSGTTGNPKGVMLTYGNHYHSAIGSALNLGLHQDDSWLACLPMFHVGGFSLLMKSIIYGMKIVMHESFDVRAVYNDMMKGKVTLISVVTKTLQEIITLADQPFPKTFRCALLGGGPAPISLIEECLEKGVNVYQTYGMTETASQIATLAPEYVLAKIGSAGKPLFPCELQIRKDGTNVSAYEEGEIVVKGPNVTQGYYNREEATKETIQDGWLYTGDIGYLDDEGFLYVLDRRKDLIISGGENIYPAQIEAALMSHPQIMDAGVIGMEDDQWGQVPVAFVIASGLSAEEIFDYCYTKLARYKVPKHIYFTDSLPRNASNKLVRRNLYEWLGE</sequence>
<dbReference type="InterPro" id="IPR045851">
    <property type="entry name" value="AMP-bd_C_sf"/>
</dbReference>
<dbReference type="Pfam" id="PF13193">
    <property type="entry name" value="AMP-binding_C"/>
    <property type="match status" value="1"/>
</dbReference>
<comment type="caution">
    <text evidence="8">The sequence shown here is derived from an EMBL/GenBank/DDBJ whole genome shotgun (WGS) entry which is preliminary data.</text>
</comment>
<dbReference type="NCBIfam" id="NF002966">
    <property type="entry name" value="PRK03640.1"/>
    <property type="match status" value="1"/>
</dbReference>
<accession>A0A917AWT0</accession>